<evidence type="ECO:0000256" key="4">
    <source>
        <dbReference type="ARBA" id="ARBA00067972"/>
    </source>
</evidence>
<dbReference type="FunFam" id="3.40.50.12500:FF:000001">
    <property type="entry name" value="Putative hydantoin racemase"/>
    <property type="match status" value="1"/>
</dbReference>
<evidence type="ECO:0000313" key="6">
    <source>
        <dbReference type="EMBL" id="XBX78976.1"/>
    </source>
</evidence>
<organism evidence="6">
    <name type="scientific">Microbacterium sp. A8/3-1</name>
    <dbReference type="NCBI Taxonomy" id="3160749"/>
    <lineage>
        <taxon>Bacteria</taxon>
        <taxon>Bacillati</taxon>
        <taxon>Actinomycetota</taxon>
        <taxon>Actinomycetes</taxon>
        <taxon>Micrococcales</taxon>
        <taxon>Microbacteriaceae</taxon>
        <taxon>Microbacterium</taxon>
    </lineage>
</organism>
<proteinExistence type="inferred from homology"/>
<gene>
    <name evidence="6" type="ORF">ABS642_02475</name>
</gene>
<name>A0AAU7VX28_9MICO</name>
<sequence>MRIHVINPNSSVDLTDAVAEAARSVVSPGTTITAVNPSKGPTVIEGSYDEVLATYHLVEEVRRAEREDRPDAYVIACFGDPGLDAVRELTDRPVVGIAEAAIQMTTFVAASFSIVSILPRVRKHLHELVHRAGATDRLASLKLPDLGVLAFHEDEAAAFETLRRVAGEAVREDGAESIVLGCAGMAGFARQLSEELGVPVIDAVEAACRVAESLVALGYRTSKANTYQAPTEKQYL</sequence>
<dbReference type="AlphaFoldDB" id="A0AAU7VX28"/>
<comment type="similarity">
    <text evidence="1">Belongs to the HyuE racemase family.</text>
</comment>
<dbReference type="Pfam" id="PF01177">
    <property type="entry name" value="Asp_Glu_race"/>
    <property type="match status" value="1"/>
</dbReference>
<dbReference type="RefSeq" id="WP_350352132.1">
    <property type="nucleotide sequence ID" value="NZ_CP158357.1"/>
</dbReference>
<evidence type="ECO:0000256" key="3">
    <source>
        <dbReference type="ARBA" id="ARBA00066406"/>
    </source>
</evidence>
<comment type="catalytic activity">
    <reaction evidence="5">
        <text>D-5-benzylhydantoin = L-5-benzylhydantoin</text>
        <dbReference type="Rhea" id="RHEA:83991"/>
        <dbReference type="ChEBI" id="CHEBI:176864"/>
        <dbReference type="ChEBI" id="CHEBI:233540"/>
    </reaction>
</comment>
<dbReference type="PANTHER" id="PTHR28047">
    <property type="entry name" value="PROTEIN DCG1"/>
    <property type="match status" value="1"/>
</dbReference>
<dbReference type="InterPro" id="IPR053714">
    <property type="entry name" value="Iso_Racemase_Enz_sf"/>
</dbReference>
<accession>A0AAU7VX28</accession>
<dbReference type="EMBL" id="CP158357">
    <property type="protein sequence ID" value="XBX78976.1"/>
    <property type="molecule type" value="Genomic_DNA"/>
</dbReference>
<dbReference type="InterPro" id="IPR015942">
    <property type="entry name" value="Asp/Glu/hydantoin_racemase"/>
</dbReference>
<dbReference type="GO" id="GO:0047661">
    <property type="term" value="F:amino-acid racemase activity"/>
    <property type="evidence" value="ECO:0007669"/>
    <property type="project" value="InterPro"/>
</dbReference>
<protein>
    <recommendedName>
        <fullName evidence="4">Hydantoin racemase</fullName>
        <ecNumber evidence="3">5.1.99.5</ecNumber>
    </recommendedName>
</protein>
<evidence type="ECO:0000256" key="2">
    <source>
        <dbReference type="ARBA" id="ARBA00051635"/>
    </source>
</evidence>
<dbReference type="InterPro" id="IPR052186">
    <property type="entry name" value="Hydantoin_racemase-like"/>
</dbReference>
<reference evidence="6" key="1">
    <citation type="submission" date="2024-06" db="EMBL/GenBank/DDBJ databases">
        <title>Draft genome sequence of Microbacterium sp. strain A8/3-1, isolated from Oxytropis tragacanthoides Fisch. ex DC. Root nodules in the Altai region of Russia.</title>
        <authorList>
            <person name="Sazanova A."/>
            <person name="Guro P."/>
            <person name="Kuznetsova I."/>
            <person name="Belimov A."/>
            <person name="Safronova V."/>
        </authorList>
    </citation>
    <scope>NUCLEOTIDE SEQUENCE</scope>
    <source>
        <strain evidence="6">A8/3-1</strain>
    </source>
</reference>
<comment type="catalytic activity">
    <reaction evidence="2">
        <text>a D-5-monosubstituted hydantoin = a L-5-monosubstituted hydantoin</text>
        <dbReference type="Rhea" id="RHEA:46624"/>
        <dbReference type="ChEBI" id="CHEBI:86339"/>
        <dbReference type="ChEBI" id="CHEBI:86340"/>
        <dbReference type="EC" id="5.1.99.5"/>
    </reaction>
</comment>
<evidence type="ECO:0000256" key="1">
    <source>
        <dbReference type="ARBA" id="ARBA00038414"/>
    </source>
</evidence>
<dbReference type="PANTHER" id="PTHR28047:SF5">
    <property type="entry name" value="PROTEIN DCG1"/>
    <property type="match status" value="1"/>
</dbReference>
<evidence type="ECO:0000256" key="5">
    <source>
        <dbReference type="ARBA" id="ARBA00093199"/>
    </source>
</evidence>
<dbReference type="GO" id="GO:0036348">
    <property type="term" value="F:hydantoin racemase activity"/>
    <property type="evidence" value="ECO:0007669"/>
    <property type="project" value="UniProtKB-EC"/>
</dbReference>
<dbReference type="Gene3D" id="3.40.50.12500">
    <property type="match status" value="1"/>
</dbReference>
<dbReference type="EC" id="5.1.99.5" evidence="3"/>